<dbReference type="GO" id="GO:0070039">
    <property type="term" value="F:rRNA (guanosine-2'-O-)-methyltransferase activity"/>
    <property type="evidence" value="ECO:0007669"/>
    <property type="project" value="UniProtKB-UniRule"/>
</dbReference>
<comment type="caution">
    <text evidence="8">The sequence shown here is derived from an EMBL/GenBank/DDBJ whole genome shotgun (WGS) entry which is preliminary data.</text>
</comment>
<comment type="similarity">
    <text evidence="6">Belongs to the class IV-like SAM-binding methyltransferase superfamily. RNA methyltransferase TrmH family. RlmB subfamily.</text>
</comment>
<dbReference type="SUPFAM" id="SSF75217">
    <property type="entry name" value="alpha/beta knot"/>
    <property type="match status" value="1"/>
</dbReference>
<dbReference type="InterPro" id="IPR004441">
    <property type="entry name" value="rRNA_MeTrfase_TrmH"/>
</dbReference>
<dbReference type="Gene3D" id="3.40.1280.10">
    <property type="match status" value="1"/>
</dbReference>
<gene>
    <name evidence="6" type="primary">rlmB</name>
    <name evidence="8" type="ORF">C0630_06205</name>
</gene>
<comment type="function">
    <text evidence="6">Specifically methylates the ribose of guanosine 2251 in 23S rRNA.</text>
</comment>
<dbReference type="GO" id="GO:0005829">
    <property type="term" value="C:cytosol"/>
    <property type="evidence" value="ECO:0007669"/>
    <property type="project" value="TreeGrafter"/>
</dbReference>
<evidence type="ECO:0000256" key="3">
    <source>
        <dbReference type="ARBA" id="ARBA00022603"/>
    </source>
</evidence>
<dbReference type="CDD" id="cd18103">
    <property type="entry name" value="SpoU-like_RlmB"/>
    <property type="match status" value="1"/>
</dbReference>
<evidence type="ECO:0000256" key="1">
    <source>
        <dbReference type="ARBA" id="ARBA00022490"/>
    </source>
</evidence>
<dbReference type="InterPro" id="IPR024915">
    <property type="entry name" value="23S_rRNA_MeTrfase_RlmB"/>
</dbReference>
<keyword evidence="3 6" id="KW-0489">Methyltransferase</keyword>
<dbReference type="EC" id="2.1.1.185" evidence="6"/>
<dbReference type="HAMAP" id="MF_01887">
    <property type="entry name" value="23SrRNA_methyltr_B"/>
    <property type="match status" value="1"/>
</dbReference>
<feature type="binding site" evidence="6">
    <location>
        <position position="201"/>
    </location>
    <ligand>
        <name>S-adenosyl-L-methionine</name>
        <dbReference type="ChEBI" id="CHEBI:59789"/>
    </ligand>
</feature>
<evidence type="ECO:0000313" key="8">
    <source>
        <dbReference type="EMBL" id="PLX62427.1"/>
    </source>
</evidence>
<protein>
    <recommendedName>
        <fullName evidence="6">23S rRNA (guanosine-2'-O-)-methyltransferase RlmB</fullName>
        <ecNumber evidence="6">2.1.1.185</ecNumber>
    </recommendedName>
    <alternativeName>
        <fullName evidence="6">23S rRNA (guanosine2251 2'-O)-methyltransferase</fullName>
    </alternativeName>
    <alternativeName>
        <fullName evidence="6">23S rRNA Gm2251 2'-O-methyltransferase</fullName>
    </alternativeName>
</protein>
<comment type="catalytic activity">
    <reaction evidence="6">
        <text>guanosine(2251) in 23S rRNA + S-adenosyl-L-methionine = 2'-O-methylguanosine(2251) in 23S rRNA + S-adenosyl-L-homocysteine + H(+)</text>
        <dbReference type="Rhea" id="RHEA:24140"/>
        <dbReference type="Rhea" id="RHEA-COMP:10239"/>
        <dbReference type="Rhea" id="RHEA-COMP:10241"/>
        <dbReference type="ChEBI" id="CHEBI:15378"/>
        <dbReference type="ChEBI" id="CHEBI:57856"/>
        <dbReference type="ChEBI" id="CHEBI:59789"/>
        <dbReference type="ChEBI" id="CHEBI:74269"/>
        <dbReference type="ChEBI" id="CHEBI:74445"/>
        <dbReference type="EC" id="2.1.1.185"/>
    </reaction>
</comment>
<keyword evidence="2 6" id="KW-0698">rRNA processing</keyword>
<dbReference type="FunFam" id="3.40.1280.10:FF:000008">
    <property type="entry name" value="Group 3 RNA methyltransferase TrmH"/>
    <property type="match status" value="1"/>
</dbReference>
<dbReference type="NCBIfam" id="TIGR00186">
    <property type="entry name" value="rRNA_methyl_3"/>
    <property type="match status" value="1"/>
</dbReference>
<evidence type="ECO:0000256" key="6">
    <source>
        <dbReference type="HAMAP-Rule" id="MF_01887"/>
    </source>
</evidence>
<evidence type="ECO:0000256" key="5">
    <source>
        <dbReference type="ARBA" id="ARBA00022691"/>
    </source>
</evidence>
<dbReference type="SMART" id="SM00967">
    <property type="entry name" value="SpoU_sub_bind"/>
    <property type="match status" value="1"/>
</dbReference>
<dbReference type="RefSeq" id="WP_337954740.1">
    <property type="nucleotide sequence ID" value="NZ_PKUN01000005.1"/>
</dbReference>
<dbReference type="InterPro" id="IPR029026">
    <property type="entry name" value="tRNA_m1G_MTases_N"/>
</dbReference>
<dbReference type="PANTHER" id="PTHR46429">
    <property type="entry name" value="23S RRNA (GUANOSINE-2'-O-)-METHYLTRANSFERASE RLMB"/>
    <property type="match status" value="1"/>
</dbReference>
<dbReference type="InterPro" id="IPR029028">
    <property type="entry name" value="Alpha/beta_knot_MTases"/>
</dbReference>
<keyword evidence="4 6" id="KW-0808">Transferase</keyword>
<proteinExistence type="inferred from homology"/>
<keyword evidence="5 6" id="KW-0949">S-adenosyl-L-methionine</keyword>
<dbReference type="SUPFAM" id="SSF55315">
    <property type="entry name" value="L30e-like"/>
    <property type="match status" value="1"/>
</dbReference>
<feature type="domain" description="RNA 2-O ribose methyltransferase substrate binding" evidence="7">
    <location>
        <begin position="6"/>
        <end position="83"/>
    </location>
</feature>
<dbReference type="Pfam" id="PF00588">
    <property type="entry name" value="SpoU_methylase"/>
    <property type="match status" value="1"/>
</dbReference>
<dbReference type="Gene3D" id="3.30.1330.30">
    <property type="match status" value="1"/>
</dbReference>
<sequence>MSESQLVAGLHSVRTALKHGAGSLLEIWVEGARKQDRRMREVIGLAREAAVPVTYVSREQLDEMTEGSNHQGVAARTRVPSSLDEKALEELLAGLDVPPFLLILDGVQDPHNLGACLRSADATGIHAVIAPKDRSVGLTPTACKVASGAAETVPFIQVTNLARTLKGLQSEHVVWLVGTAGEAETPLYDADLKGPLGIVMGGEEKGIRRLTRESCDLLVKLPMAGAVESLNVAVAAGICLFESVRQRGMTSYVAGGARPYCMSWGGDVESAVSWRGGASALYSLPHHNKWEALLSERGNNETLRSCVYGPSGPE</sequence>
<name>A0A2N6CYJ6_9GAMM</name>
<dbReference type="InterPro" id="IPR001537">
    <property type="entry name" value="SpoU_MeTrfase"/>
</dbReference>
<evidence type="ECO:0000256" key="2">
    <source>
        <dbReference type="ARBA" id="ARBA00022552"/>
    </source>
</evidence>
<dbReference type="Proteomes" id="UP000235015">
    <property type="component" value="Unassembled WGS sequence"/>
</dbReference>
<dbReference type="InterPro" id="IPR013123">
    <property type="entry name" value="SpoU_subst-bd"/>
</dbReference>
<organism evidence="8 9">
    <name type="scientific">Sedimenticola selenatireducens</name>
    <dbReference type="NCBI Taxonomy" id="191960"/>
    <lineage>
        <taxon>Bacteria</taxon>
        <taxon>Pseudomonadati</taxon>
        <taxon>Pseudomonadota</taxon>
        <taxon>Gammaproteobacteria</taxon>
        <taxon>Chromatiales</taxon>
        <taxon>Sedimenticolaceae</taxon>
        <taxon>Sedimenticola</taxon>
    </lineage>
</organism>
<keyword evidence="1 6" id="KW-0963">Cytoplasm</keyword>
<feature type="binding site" evidence="6">
    <location>
        <position position="230"/>
    </location>
    <ligand>
        <name>S-adenosyl-L-methionine</name>
        <dbReference type="ChEBI" id="CHEBI:59789"/>
    </ligand>
</feature>
<reference evidence="8 9" key="1">
    <citation type="submission" date="2017-11" db="EMBL/GenBank/DDBJ databases">
        <title>Genome-resolved metagenomics identifies genetic mobility, metabolic interactions, and unexpected diversity in perchlorate-reducing communities.</title>
        <authorList>
            <person name="Barnum T.P."/>
            <person name="Figueroa I.A."/>
            <person name="Carlstrom C.I."/>
            <person name="Lucas L.N."/>
            <person name="Engelbrektson A.L."/>
            <person name="Coates J.D."/>
        </authorList>
    </citation>
    <scope>NUCLEOTIDE SEQUENCE [LARGE SCALE GENOMIC DNA]</scope>
    <source>
        <strain evidence="8">BM301</strain>
    </source>
</reference>
<dbReference type="InterPro" id="IPR029064">
    <property type="entry name" value="Ribosomal_eL30-like_sf"/>
</dbReference>
<evidence type="ECO:0000313" key="9">
    <source>
        <dbReference type="Proteomes" id="UP000235015"/>
    </source>
</evidence>
<evidence type="ECO:0000259" key="7">
    <source>
        <dbReference type="SMART" id="SM00967"/>
    </source>
</evidence>
<dbReference type="GO" id="GO:0003723">
    <property type="term" value="F:RNA binding"/>
    <property type="evidence" value="ECO:0007669"/>
    <property type="project" value="InterPro"/>
</dbReference>
<dbReference type="PANTHER" id="PTHR46429:SF1">
    <property type="entry name" value="23S RRNA (GUANOSINE-2'-O-)-METHYLTRANSFERASE RLMB"/>
    <property type="match status" value="1"/>
</dbReference>
<accession>A0A2N6CYJ6</accession>
<feature type="binding site" evidence="6">
    <location>
        <position position="221"/>
    </location>
    <ligand>
        <name>S-adenosyl-L-methionine</name>
        <dbReference type="ChEBI" id="CHEBI:59789"/>
    </ligand>
</feature>
<evidence type="ECO:0000256" key="4">
    <source>
        <dbReference type="ARBA" id="ARBA00022679"/>
    </source>
</evidence>
<comment type="subcellular location">
    <subcellularLocation>
        <location evidence="6">Cytoplasm</location>
    </subcellularLocation>
</comment>
<dbReference type="Pfam" id="PF08032">
    <property type="entry name" value="SpoU_sub_bind"/>
    <property type="match status" value="1"/>
</dbReference>
<dbReference type="EMBL" id="PKUN01000005">
    <property type="protein sequence ID" value="PLX62427.1"/>
    <property type="molecule type" value="Genomic_DNA"/>
</dbReference>
<dbReference type="STRING" id="1111735.GCA_000428045_01029"/>
<dbReference type="AlphaFoldDB" id="A0A2N6CYJ6"/>